<accession>A0A1H3RQQ2</accession>
<feature type="signal peptide" evidence="1">
    <location>
        <begin position="1"/>
        <end position="20"/>
    </location>
</feature>
<protein>
    <recommendedName>
        <fullName evidence="4">Carboxypeptidase-like protein</fullName>
    </recommendedName>
</protein>
<evidence type="ECO:0000313" key="3">
    <source>
        <dbReference type="Proteomes" id="UP000199663"/>
    </source>
</evidence>
<evidence type="ECO:0008006" key="4">
    <source>
        <dbReference type="Google" id="ProtNLM"/>
    </source>
</evidence>
<reference evidence="2 3" key="1">
    <citation type="submission" date="2016-10" db="EMBL/GenBank/DDBJ databases">
        <authorList>
            <person name="Varghese N."/>
            <person name="Submissions S."/>
        </authorList>
    </citation>
    <scope>NUCLEOTIDE SEQUENCE [LARGE SCALE GENOMIC DNA]</scope>
    <source>
        <strain evidence="2 3">DSM 17997</strain>
    </source>
</reference>
<dbReference type="RefSeq" id="WP_139189810.1">
    <property type="nucleotide sequence ID" value="NZ_FNQC01000009.1"/>
</dbReference>
<dbReference type="InterPro" id="IPR008969">
    <property type="entry name" value="CarboxyPept-like_regulatory"/>
</dbReference>
<evidence type="ECO:0000313" key="2">
    <source>
        <dbReference type="EMBL" id="SDZ27578.1"/>
    </source>
</evidence>
<proteinExistence type="predicted"/>
<evidence type="ECO:0000256" key="1">
    <source>
        <dbReference type="SAM" id="SignalP"/>
    </source>
</evidence>
<keyword evidence="3" id="KW-1185">Reference proteome</keyword>
<dbReference type="Proteomes" id="UP000199663">
    <property type="component" value="Unassembled WGS sequence"/>
</dbReference>
<organism evidence="2 3">
    <name type="scientific">Rhodonellum ikkaensis</name>
    <dbReference type="NCBI Taxonomy" id="336829"/>
    <lineage>
        <taxon>Bacteria</taxon>
        <taxon>Pseudomonadati</taxon>
        <taxon>Bacteroidota</taxon>
        <taxon>Cytophagia</taxon>
        <taxon>Cytophagales</taxon>
        <taxon>Cytophagaceae</taxon>
        <taxon>Rhodonellum</taxon>
    </lineage>
</organism>
<dbReference type="EMBL" id="FNQC01000009">
    <property type="protein sequence ID" value="SDZ27578.1"/>
    <property type="molecule type" value="Genomic_DNA"/>
</dbReference>
<sequence length="245" mass="27995">MIRFCLLLLFFSASHVPALSQKLTGNVIDALDKAYIDKVLVVNLSNNDSTITNERGYFRVSGASGDSLHFSKDNYIPNTILVGEQTHFVTQIYFNARLLPTFDVYANEFRIPFQVGNVSGMKSLGNRPTGPGKIYTGLANNPSLQPGLTLDGPFSYFMKSERHKREYAKKLDILSRKKDYLEVIQSDSVMTALKETFLLGDRELDSLIVAFNLENQYHQFLDMNRVQVEKLLLEFFQIHAYRKKY</sequence>
<feature type="chain" id="PRO_5046960987" description="Carboxypeptidase-like protein" evidence="1">
    <location>
        <begin position="21"/>
        <end position="245"/>
    </location>
</feature>
<dbReference type="SUPFAM" id="SSF49464">
    <property type="entry name" value="Carboxypeptidase regulatory domain-like"/>
    <property type="match status" value="1"/>
</dbReference>
<comment type="caution">
    <text evidence="2">The sequence shown here is derived from an EMBL/GenBank/DDBJ whole genome shotgun (WGS) entry which is preliminary data.</text>
</comment>
<name>A0A1H3RQQ2_9BACT</name>
<gene>
    <name evidence="2" type="ORF">SAMN05444412_10919</name>
</gene>
<keyword evidence="1" id="KW-0732">Signal</keyword>